<proteinExistence type="predicted"/>
<feature type="domain" description="Protein kinase" evidence="1">
    <location>
        <begin position="184"/>
        <end position="409"/>
    </location>
</feature>
<comment type="caution">
    <text evidence="2">The sequence shown here is derived from an EMBL/GenBank/DDBJ whole genome shotgun (WGS) entry which is preliminary data.</text>
</comment>
<dbReference type="OrthoDB" id="10261027at2759"/>
<protein>
    <submittedName>
        <fullName evidence="2">6197_t:CDS:1</fullName>
    </submittedName>
</protein>
<dbReference type="PANTHER" id="PTHR27006">
    <property type="entry name" value="PROMASTIGOTE SURFACE ANTIGEN PROTEIN PSA"/>
    <property type="match status" value="1"/>
</dbReference>
<reference evidence="2" key="1">
    <citation type="submission" date="2021-06" db="EMBL/GenBank/DDBJ databases">
        <authorList>
            <person name="Kallberg Y."/>
            <person name="Tangrot J."/>
            <person name="Rosling A."/>
        </authorList>
    </citation>
    <scope>NUCLEOTIDE SEQUENCE</scope>
    <source>
        <strain evidence="2">FL130A</strain>
    </source>
</reference>
<keyword evidence="3" id="KW-1185">Reference proteome</keyword>
<dbReference type="InterPro" id="IPR000719">
    <property type="entry name" value="Prot_kinase_dom"/>
</dbReference>
<organism evidence="2 3">
    <name type="scientific">Ambispora leptoticha</name>
    <dbReference type="NCBI Taxonomy" id="144679"/>
    <lineage>
        <taxon>Eukaryota</taxon>
        <taxon>Fungi</taxon>
        <taxon>Fungi incertae sedis</taxon>
        <taxon>Mucoromycota</taxon>
        <taxon>Glomeromycotina</taxon>
        <taxon>Glomeromycetes</taxon>
        <taxon>Archaeosporales</taxon>
        <taxon>Ambisporaceae</taxon>
        <taxon>Ambispora</taxon>
    </lineage>
</organism>
<dbReference type="InterPro" id="IPR001245">
    <property type="entry name" value="Ser-Thr/Tyr_kinase_cat_dom"/>
</dbReference>
<dbReference type="Gene3D" id="1.10.510.10">
    <property type="entry name" value="Transferase(Phosphotransferase) domain 1"/>
    <property type="match status" value="1"/>
</dbReference>
<dbReference type="SUPFAM" id="SSF56112">
    <property type="entry name" value="Protein kinase-like (PK-like)"/>
    <property type="match status" value="1"/>
</dbReference>
<gene>
    <name evidence="2" type="ORF">ALEPTO_LOCUS8136</name>
</gene>
<accession>A0A9N9CHR5</accession>
<dbReference type="EMBL" id="CAJVPS010004204">
    <property type="protein sequence ID" value="CAG8600821.1"/>
    <property type="molecule type" value="Genomic_DNA"/>
</dbReference>
<dbReference type="Pfam" id="PF07714">
    <property type="entry name" value="PK_Tyr_Ser-Thr"/>
    <property type="match status" value="1"/>
</dbReference>
<sequence>MLSLSGINYNLRPAEDRYHFRFCPHCNQIQKSISWCKVCAYDHGKKVFDKTIDKYITGNQKIGSNWYENKEWITYSPFVEDDFSDDSSEDDYQEDEYELDYDFDNNVKTILSIREKAHHLGYCKVCTRPNLSYEWCNICNRKILETNFARWNSGNDNINEFIRKTQKKANKHINYIEWIEFDVFTNRKFLAKGGFGAVYTAILNFEEQKKHTKSRFRSGEKVVLKVLKNSSFMTKEFLNELQNYHQCFGDVKNAHLQILGITCDANSTEFMMVLKFARGGDLRSILGNNQRKMSWRDRIELLYGISEQLFTIHERDIIHRDLHPGNILFDSEFYEQNEEAFNDADVENLTQIEEEPPEEVPTYRPRSEHHNTLSNITIGGLSIHMPAYKQKANISEERHIYTHDYDDPF</sequence>
<dbReference type="PROSITE" id="PS50011">
    <property type="entry name" value="PROTEIN_KINASE_DOM"/>
    <property type="match status" value="1"/>
</dbReference>
<name>A0A9N9CHR5_9GLOM</name>
<dbReference type="InterPro" id="IPR011009">
    <property type="entry name" value="Kinase-like_dom_sf"/>
</dbReference>
<evidence type="ECO:0000259" key="1">
    <source>
        <dbReference type="PROSITE" id="PS50011"/>
    </source>
</evidence>
<dbReference type="AlphaFoldDB" id="A0A9N9CHR5"/>
<dbReference type="GO" id="GO:0005524">
    <property type="term" value="F:ATP binding"/>
    <property type="evidence" value="ECO:0007669"/>
    <property type="project" value="InterPro"/>
</dbReference>
<dbReference type="GO" id="GO:0004672">
    <property type="term" value="F:protein kinase activity"/>
    <property type="evidence" value="ECO:0007669"/>
    <property type="project" value="InterPro"/>
</dbReference>
<evidence type="ECO:0000313" key="3">
    <source>
        <dbReference type="Proteomes" id="UP000789508"/>
    </source>
</evidence>
<dbReference type="PANTHER" id="PTHR27006:SF606">
    <property type="entry name" value="INTERLEUKIN-1 RECEPTOR-ASSOCIATED KINASE 4"/>
    <property type="match status" value="1"/>
</dbReference>
<evidence type="ECO:0000313" key="2">
    <source>
        <dbReference type="EMBL" id="CAG8600821.1"/>
    </source>
</evidence>
<dbReference type="Proteomes" id="UP000789508">
    <property type="component" value="Unassembled WGS sequence"/>
</dbReference>